<protein>
    <submittedName>
        <fullName evidence="1">Uncharacterized protein</fullName>
    </submittedName>
</protein>
<organism evidence="1 2">
    <name type="scientific">Candidatus Collierbacteria bacterium GW2011_GWB2_44_22</name>
    <dbReference type="NCBI Taxonomy" id="1618387"/>
    <lineage>
        <taxon>Bacteria</taxon>
        <taxon>Candidatus Collieribacteriota</taxon>
    </lineage>
</organism>
<evidence type="ECO:0000313" key="2">
    <source>
        <dbReference type="Proteomes" id="UP000034006"/>
    </source>
</evidence>
<gene>
    <name evidence="1" type="ORF">UW44_C0013G0038</name>
</gene>
<proteinExistence type="predicted"/>
<dbReference type="EMBL" id="LCIH01000013">
    <property type="protein sequence ID" value="KKT51318.1"/>
    <property type="molecule type" value="Genomic_DNA"/>
</dbReference>
<dbReference type="Proteomes" id="UP000034006">
    <property type="component" value="Unassembled WGS sequence"/>
</dbReference>
<name>A0A0G1HXH5_9BACT</name>
<sequence>MEGFLIFREGIEWRKRDGAEPGPEKLSAESYRRNSLRLHKQKVHPCGGFFGLFQHPHSSTYQYHQCTLSVKLNIRSLNQST</sequence>
<evidence type="ECO:0000313" key="1">
    <source>
        <dbReference type="EMBL" id="KKT51318.1"/>
    </source>
</evidence>
<reference evidence="1 2" key="1">
    <citation type="journal article" date="2015" name="Nature">
        <title>rRNA introns, odd ribosomes, and small enigmatic genomes across a large radiation of phyla.</title>
        <authorList>
            <person name="Brown C.T."/>
            <person name="Hug L.A."/>
            <person name="Thomas B.C."/>
            <person name="Sharon I."/>
            <person name="Castelle C.J."/>
            <person name="Singh A."/>
            <person name="Wilkins M.J."/>
            <person name="Williams K.H."/>
            <person name="Banfield J.F."/>
        </authorList>
    </citation>
    <scope>NUCLEOTIDE SEQUENCE [LARGE SCALE GENOMIC DNA]</scope>
</reference>
<comment type="caution">
    <text evidence="1">The sequence shown here is derived from an EMBL/GenBank/DDBJ whole genome shotgun (WGS) entry which is preliminary data.</text>
</comment>
<accession>A0A0G1HXH5</accession>
<dbReference type="AlphaFoldDB" id="A0A0G1HXH5"/>